<dbReference type="RefSeq" id="WP_069663683.1">
    <property type="nucleotide sequence ID" value="NZ_JBHUJJ010000001.1"/>
</dbReference>
<accession>A0A1E5GJS3</accession>
<dbReference type="Gene3D" id="1.25.40.400">
    <property type="match status" value="1"/>
</dbReference>
<dbReference type="GO" id="GO:0003677">
    <property type="term" value="F:DNA binding"/>
    <property type="evidence" value="ECO:0007669"/>
    <property type="project" value="InterPro"/>
</dbReference>
<dbReference type="SMART" id="SM00530">
    <property type="entry name" value="HTH_XRE"/>
    <property type="match status" value="1"/>
</dbReference>
<comment type="caution">
    <text evidence="2">The sequence shown here is derived from an EMBL/GenBank/DDBJ whole genome shotgun (WGS) entry which is preliminary data.</text>
</comment>
<feature type="domain" description="HTH cro/C1-type" evidence="1">
    <location>
        <begin position="8"/>
        <end position="61"/>
    </location>
</feature>
<dbReference type="EMBL" id="MIJY01000023">
    <property type="protein sequence ID" value="OEG12983.1"/>
    <property type="molecule type" value="Genomic_DNA"/>
</dbReference>
<gene>
    <name evidence="2" type="ORF">BCR25_05710</name>
</gene>
<dbReference type="InterPro" id="IPR010982">
    <property type="entry name" value="Lambda_DNA-bd_dom_sf"/>
</dbReference>
<name>A0A1E5GJS3_9ENTE</name>
<dbReference type="InterPro" id="IPR001387">
    <property type="entry name" value="Cro/C1-type_HTH"/>
</dbReference>
<dbReference type="NCBIfam" id="TIGR01716">
    <property type="entry name" value="RGG_Cterm"/>
    <property type="match status" value="1"/>
</dbReference>
<evidence type="ECO:0000313" key="2">
    <source>
        <dbReference type="EMBL" id="OEG12983.1"/>
    </source>
</evidence>
<dbReference type="Gene3D" id="1.10.260.40">
    <property type="entry name" value="lambda repressor-like DNA-binding domains"/>
    <property type="match status" value="1"/>
</dbReference>
<dbReference type="Pfam" id="PF21259">
    <property type="entry name" value="Rgg_C"/>
    <property type="match status" value="1"/>
</dbReference>
<dbReference type="InterPro" id="IPR053163">
    <property type="entry name" value="HTH-type_regulator_Rgg"/>
</dbReference>
<keyword evidence="3" id="KW-1185">Reference proteome</keyword>
<dbReference type="OrthoDB" id="34624at2"/>
<dbReference type="CDD" id="cd00093">
    <property type="entry name" value="HTH_XRE"/>
    <property type="match status" value="1"/>
</dbReference>
<evidence type="ECO:0000313" key="3">
    <source>
        <dbReference type="Proteomes" id="UP000095094"/>
    </source>
</evidence>
<dbReference type="SUPFAM" id="SSF47413">
    <property type="entry name" value="lambda repressor-like DNA-binding domains"/>
    <property type="match status" value="1"/>
</dbReference>
<dbReference type="PANTHER" id="PTHR37038">
    <property type="entry name" value="TRANSCRIPTIONAL REGULATOR-RELATED"/>
    <property type="match status" value="1"/>
</dbReference>
<evidence type="ECO:0000259" key="1">
    <source>
        <dbReference type="PROSITE" id="PS50943"/>
    </source>
</evidence>
<dbReference type="PROSITE" id="PS50943">
    <property type="entry name" value="HTH_CROC1"/>
    <property type="match status" value="1"/>
</dbReference>
<organism evidence="2 3">
    <name type="scientific">Enterococcus termitis</name>
    <dbReference type="NCBI Taxonomy" id="332950"/>
    <lineage>
        <taxon>Bacteria</taxon>
        <taxon>Bacillati</taxon>
        <taxon>Bacillota</taxon>
        <taxon>Bacilli</taxon>
        <taxon>Lactobacillales</taxon>
        <taxon>Enterococcaceae</taxon>
        <taxon>Enterococcus</taxon>
    </lineage>
</organism>
<sequence>MKEYGLIVRKIRLAKGISQKELYSSLISKSYAIEFEKGHHDLSLELLEQVLEALAVTADEFLFIYNQYTIPETTSFWSLLAKASNENDLNALIALKKEIVNQAASDKKELFLALVEGRIQIVNHFLRSNKIDYTTIPPEQMDIVVQFLLNRESWTLFELLVFTNTLDYFTHDQRMIFIKNVYKLLQKYHSYDRGKEILQILLINFAELCLKEKEFPIAHELLDKLKNLNTDLNSGLYRIIERFFRGILLIMEGADREGKQICKKTLEMLDYLGYDQIAHVYKSEWTTILSS</sequence>
<reference evidence="3" key="1">
    <citation type="submission" date="2016-09" db="EMBL/GenBank/DDBJ databases">
        <authorList>
            <person name="Gulvik C.A."/>
        </authorList>
    </citation>
    <scope>NUCLEOTIDE SEQUENCE [LARGE SCALE GENOMIC DNA]</scope>
    <source>
        <strain evidence="3">LMG 8895</strain>
    </source>
</reference>
<dbReference type="AlphaFoldDB" id="A0A1E5GJS3"/>
<dbReference type="Proteomes" id="UP000095094">
    <property type="component" value="Unassembled WGS sequence"/>
</dbReference>
<dbReference type="Pfam" id="PF01381">
    <property type="entry name" value="HTH_3"/>
    <property type="match status" value="1"/>
</dbReference>
<proteinExistence type="predicted"/>
<dbReference type="PANTHER" id="PTHR37038:SF12">
    <property type="entry name" value="TRANSCRIPTIONAL REGULATOR"/>
    <property type="match status" value="1"/>
</dbReference>
<dbReference type="InterPro" id="IPR010057">
    <property type="entry name" value="Transcription_activator_Rgg_C"/>
</dbReference>
<protein>
    <recommendedName>
        <fullName evidence="1">HTH cro/C1-type domain-containing protein</fullName>
    </recommendedName>
</protein>